<dbReference type="GO" id="GO:0006508">
    <property type="term" value="P:proteolysis"/>
    <property type="evidence" value="ECO:0007669"/>
    <property type="project" value="UniProtKB-KW"/>
</dbReference>
<dbReference type="Pfam" id="PF02902">
    <property type="entry name" value="Peptidase_C48"/>
    <property type="match status" value="1"/>
</dbReference>
<protein>
    <submittedName>
        <fullName evidence="5">Ulp1 protease family, carboxy-terminal domain protein</fullName>
    </submittedName>
</protein>
<dbReference type="SUPFAM" id="SSF54001">
    <property type="entry name" value="Cysteine proteinases"/>
    <property type="match status" value="1"/>
</dbReference>
<dbReference type="OrthoDB" id="1751899at2759"/>
<evidence type="ECO:0000313" key="6">
    <source>
        <dbReference type="Proteomes" id="UP000634136"/>
    </source>
</evidence>
<dbReference type="AlphaFoldDB" id="A0A834TQP4"/>
<comment type="similarity">
    <text evidence="1">Belongs to the peptidase C48 family.</text>
</comment>
<evidence type="ECO:0000256" key="2">
    <source>
        <dbReference type="ARBA" id="ARBA00022670"/>
    </source>
</evidence>
<sequence length="112" mass="12992">MALRETVNIDSKVSSYGNFYMKVAKSALKIYIPMNDSNEHWYILVVKIPDKKLLHLDSLLRSHSTPCRHNQIRRMETTDFDRLQFALSLVTSKYYSILDEVDVDAKVVLDIA</sequence>
<name>A0A834TQP4_9FABA</name>
<gene>
    <name evidence="5" type="ORF">G2W53_018082</name>
</gene>
<dbReference type="InterPro" id="IPR003653">
    <property type="entry name" value="Peptidase_C48_C"/>
</dbReference>
<dbReference type="Proteomes" id="UP000634136">
    <property type="component" value="Unassembled WGS sequence"/>
</dbReference>
<keyword evidence="3" id="KW-0378">Hydrolase</keyword>
<organism evidence="5 6">
    <name type="scientific">Senna tora</name>
    <dbReference type="NCBI Taxonomy" id="362788"/>
    <lineage>
        <taxon>Eukaryota</taxon>
        <taxon>Viridiplantae</taxon>
        <taxon>Streptophyta</taxon>
        <taxon>Embryophyta</taxon>
        <taxon>Tracheophyta</taxon>
        <taxon>Spermatophyta</taxon>
        <taxon>Magnoliopsida</taxon>
        <taxon>eudicotyledons</taxon>
        <taxon>Gunneridae</taxon>
        <taxon>Pentapetalae</taxon>
        <taxon>rosids</taxon>
        <taxon>fabids</taxon>
        <taxon>Fabales</taxon>
        <taxon>Fabaceae</taxon>
        <taxon>Caesalpinioideae</taxon>
        <taxon>Cassia clade</taxon>
        <taxon>Senna</taxon>
    </lineage>
</organism>
<dbReference type="InterPro" id="IPR038765">
    <property type="entry name" value="Papain-like_cys_pep_sf"/>
</dbReference>
<keyword evidence="6" id="KW-1185">Reference proteome</keyword>
<evidence type="ECO:0000259" key="4">
    <source>
        <dbReference type="PROSITE" id="PS50600"/>
    </source>
</evidence>
<evidence type="ECO:0000256" key="1">
    <source>
        <dbReference type="ARBA" id="ARBA00005234"/>
    </source>
</evidence>
<dbReference type="GO" id="GO:0008234">
    <property type="term" value="F:cysteine-type peptidase activity"/>
    <property type="evidence" value="ECO:0007669"/>
    <property type="project" value="InterPro"/>
</dbReference>
<comment type="caution">
    <text evidence="5">The sequence shown here is derived from an EMBL/GenBank/DDBJ whole genome shotgun (WGS) entry which is preliminary data.</text>
</comment>
<keyword evidence="2 5" id="KW-0645">Protease</keyword>
<evidence type="ECO:0000256" key="3">
    <source>
        <dbReference type="ARBA" id="ARBA00022801"/>
    </source>
</evidence>
<dbReference type="EMBL" id="JAAIUW010000006">
    <property type="protein sequence ID" value="KAF7826918.1"/>
    <property type="molecule type" value="Genomic_DNA"/>
</dbReference>
<accession>A0A834TQP4</accession>
<proteinExistence type="inferred from homology"/>
<dbReference type="Gene3D" id="3.40.395.10">
    <property type="entry name" value="Adenoviral Proteinase, Chain A"/>
    <property type="match status" value="1"/>
</dbReference>
<reference evidence="5" key="1">
    <citation type="submission" date="2020-09" db="EMBL/GenBank/DDBJ databases">
        <title>Genome-Enabled Discovery of Anthraquinone Biosynthesis in Senna tora.</title>
        <authorList>
            <person name="Kang S.-H."/>
            <person name="Pandey R.P."/>
            <person name="Lee C.-M."/>
            <person name="Sim J.-S."/>
            <person name="Jeong J.-T."/>
            <person name="Choi B.-S."/>
            <person name="Jung M."/>
            <person name="Ginzburg D."/>
            <person name="Zhao K."/>
            <person name="Won S.Y."/>
            <person name="Oh T.-J."/>
            <person name="Yu Y."/>
            <person name="Kim N.-H."/>
            <person name="Lee O.R."/>
            <person name="Lee T.-H."/>
            <person name="Bashyal P."/>
            <person name="Kim T.-S."/>
            <person name="Lee W.-H."/>
            <person name="Kawkins C."/>
            <person name="Kim C.-K."/>
            <person name="Kim J.S."/>
            <person name="Ahn B.O."/>
            <person name="Rhee S.Y."/>
            <person name="Sohng J.K."/>
        </authorList>
    </citation>
    <scope>NUCLEOTIDE SEQUENCE</scope>
    <source>
        <tissue evidence="5">Leaf</tissue>
    </source>
</reference>
<dbReference type="PROSITE" id="PS50600">
    <property type="entry name" value="ULP_PROTEASE"/>
    <property type="match status" value="1"/>
</dbReference>
<evidence type="ECO:0000313" key="5">
    <source>
        <dbReference type="EMBL" id="KAF7826918.1"/>
    </source>
</evidence>
<feature type="domain" description="Ubiquitin-like protease family profile" evidence="4">
    <location>
        <begin position="1"/>
        <end position="112"/>
    </location>
</feature>